<dbReference type="HOGENOM" id="CLU_000837_32_0_1"/>
<dbReference type="AlphaFoldDB" id="Q0J9X6"/>
<sequence length="91" mass="10286">MKEQEEALQLLTSLRDLQFLRCSKLQCLPAGLHRLTSLKRLKIIGCPSIRSLPKGGLPSSLQELDVGYCNNEKLKQRCRKLKGTIPKIILD</sequence>
<dbReference type="PANTHER" id="PTHR36766">
    <property type="entry name" value="PLANT BROAD-SPECTRUM MILDEW RESISTANCE PROTEIN RPW8"/>
    <property type="match status" value="1"/>
</dbReference>
<proteinExistence type="predicted"/>
<gene>
    <name evidence="1" type="ordered locus">Os04g0626500</name>
</gene>
<dbReference type="KEGG" id="dosa:Os04g0626500"/>
<dbReference type="Gene3D" id="3.80.10.10">
    <property type="entry name" value="Ribonuclease Inhibitor"/>
    <property type="match status" value="1"/>
</dbReference>
<evidence type="ECO:0000313" key="1">
    <source>
        <dbReference type="EMBL" id="BAF15861.2"/>
    </source>
</evidence>
<organism evidence="1 2">
    <name type="scientific">Oryza sativa subsp. japonica</name>
    <name type="common">Rice</name>
    <dbReference type="NCBI Taxonomy" id="39947"/>
    <lineage>
        <taxon>Eukaryota</taxon>
        <taxon>Viridiplantae</taxon>
        <taxon>Streptophyta</taxon>
        <taxon>Embryophyta</taxon>
        <taxon>Tracheophyta</taxon>
        <taxon>Spermatophyta</taxon>
        <taxon>Magnoliopsida</taxon>
        <taxon>Liliopsida</taxon>
        <taxon>Poales</taxon>
        <taxon>Poaceae</taxon>
        <taxon>BOP clade</taxon>
        <taxon>Oryzoideae</taxon>
        <taxon>Oryzeae</taxon>
        <taxon>Oryzinae</taxon>
        <taxon>Oryza</taxon>
        <taxon>Oryza sativa</taxon>
    </lineage>
</organism>
<dbReference type="InterPro" id="IPR032675">
    <property type="entry name" value="LRR_dom_sf"/>
</dbReference>
<protein>
    <submittedName>
        <fullName evidence="1">Os04g0626500 protein</fullName>
    </submittedName>
</protein>
<name>Q0J9X6_ORYSJ</name>
<reference evidence="2" key="2">
    <citation type="journal article" date="2008" name="Nucleic Acids Res.">
        <title>The rice annotation project database (RAP-DB): 2008 update.</title>
        <authorList>
            <consortium name="The rice annotation project (RAP)"/>
        </authorList>
    </citation>
    <scope>GENOME REANNOTATION</scope>
    <source>
        <strain evidence="2">cv. Nipponbare</strain>
    </source>
</reference>
<dbReference type="SUPFAM" id="SSF52058">
    <property type="entry name" value="L domain-like"/>
    <property type="match status" value="1"/>
</dbReference>
<reference evidence="1 2" key="1">
    <citation type="journal article" date="2005" name="Nature">
        <title>The map-based sequence of the rice genome.</title>
        <authorList>
            <consortium name="International rice genome sequencing project (IRGSP)"/>
            <person name="Matsumoto T."/>
            <person name="Wu J."/>
            <person name="Kanamori H."/>
            <person name="Katayose Y."/>
            <person name="Fujisawa M."/>
            <person name="Namiki N."/>
            <person name="Mizuno H."/>
            <person name="Yamamoto K."/>
            <person name="Antonio B.A."/>
            <person name="Baba T."/>
            <person name="Sakata K."/>
            <person name="Nagamura Y."/>
            <person name="Aoki H."/>
            <person name="Arikawa K."/>
            <person name="Arita K."/>
            <person name="Bito T."/>
            <person name="Chiden Y."/>
            <person name="Fujitsuka N."/>
            <person name="Fukunaka R."/>
            <person name="Hamada M."/>
            <person name="Harada C."/>
            <person name="Hayashi A."/>
            <person name="Hijishita S."/>
            <person name="Honda M."/>
            <person name="Hosokawa S."/>
            <person name="Ichikawa Y."/>
            <person name="Idonuma A."/>
            <person name="Iijima M."/>
            <person name="Ikeda M."/>
            <person name="Ikeno M."/>
            <person name="Ito K."/>
            <person name="Ito S."/>
            <person name="Ito T."/>
            <person name="Ito Y."/>
            <person name="Ito Y."/>
            <person name="Iwabuchi A."/>
            <person name="Kamiya K."/>
            <person name="Karasawa W."/>
            <person name="Kurita K."/>
            <person name="Katagiri S."/>
            <person name="Kikuta A."/>
            <person name="Kobayashi H."/>
            <person name="Kobayashi N."/>
            <person name="Machita K."/>
            <person name="Maehara T."/>
            <person name="Masukawa M."/>
            <person name="Mizubayashi T."/>
            <person name="Mukai Y."/>
            <person name="Nagasaki H."/>
            <person name="Nagata Y."/>
            <person name="Naito S."/>
            <person name="Nakashima M."/>
            <person name="Nakama Y."/>
            <person name="Nakamichi Y."/>
            <person name="Nakamura M."/>
            <person name="Meguro A."/>
            <person name="Negishi M."/>
            <person name="Ohta I."/>
            <person name="Ohta T."/>
            <person name="Okamoto M."/>
            <person name="Ono N."/>
            <person name="Saji S."/>
            <person name="Sakaguchi M."/>
            <person name="Sakai K."/>
            <person name="Shibata M."/>
            <person name="Shimokawa T."/>
            <person name="Song J."/>
            <person name="Takazaki Y."/>
            <person name="Terasawa K."/>
            <person name="Tsugane M."/>
            <person name="Tsuji K."/>
            <person name="Ueda S."/>
            <person name="Waki K."/>
            <person name="Yamagata H."/>
            <person name="Yamamoto M."/>
            <person name="Yamamoto S."/>
            <person name="Yamane H."/>
            <person name="Yoshiki S."/>
            <person name="Yoshihara R."/>
            <person name="Yukawa K."/>
            <person name="Zhong H."/>
            <person name="Yano M."/>
            <person name="Yuan Q."/>
            <person name="Ouyang S."/>
            <person name="Liu J."/>
            <person name="Jones K.M."/>
            <person name="Gansberger K."/>
            <person name="Moffat K."/>
            <person name="Hill J."/>
            <person name="Bera J."/>
            <person name="Fadrosh D."/>
            <person name="Jin S."/>
            <person name="Johri S."/>
            <person name="Kim M."/>
            <person name="Overton L."/>
            <person name="Reardon M."/>
            <person name="Tsitrin T."/>
            <person name="Vuong H."/>
            <person name="Weaver B."/>
            <person name="Ciecko A."/>
            <person name="Tallon L."/>
            <person name="Jackson J."/>
            <person name="Pai G."/>
            <person name="Aken S.V."/>
            <person name="Utterback T."/>
            <person name="Reidmuller S."/>
            <person name="Feldblyum T."/>
            <person name="Hsiao J."/>
            <person name="Zismann V."/>
            <person name="Iobst S."/>
            <person name="de Vazeille A.R."/>
            <person name="Buell C.R."/>
            <person name="Ying K."/>
            <person name="Li Y."/>
            <person name="Lu T."/>
            <person name="Huang Y."/>
            <person name="Zhao Q."/>
            <person name="Feng Q."/>
            <person name="Zhang L."/>
            <person name="Zhu J."/>
            <person name="Weng Q."/>
            <person name="Mu J."/>
            <person name="Lu Y."/>
            <person name="Fan D."/>
            <person name="Liu Y."/>
            <person name="Guan J."/>
            <person name="Zhang Y."/>
            <person name="Yu S."/>
            <person name="Liu X."/>
            <person name="Zhang Y."/>
            <person name="Hong G."/>
            <person name="Han B."/>
            <person name="Choisne N."/>
            <person name="Demange N."/>
            <person name="Orjeda G."/>
            <person name="Samain S."/>
            <person name="Cattolico L."/>
            <person name="Pelletier E."/>
            <person name="Couloux A."/>
            <person name="Segurens B."/>
            <person name="Wincker P."/>
            <person name="D'Hont A."/>
            <person name="Scarpelli C."/>
            <person name="Weissenbach J."/>
            <person name="Salanoubat M."/>
            <person name="Quetier F."/>
            <person name="Yu Y."/>
            <person name="Kim H.R."/>
            <person name="Rambo T."/>
            <person name="Currie J."/>
            <person name="Collura K."/>
            <person name="Luo M."/>
            <person name="Yang T."/>
            <person name="Ammiraju J.S.S."/>
            <person name="Engler F."/>
            <person name="Soderlund C."/>
            <person name="Wing R.A."/>
            <person name="Palmer L.E."/>
            <person name="de la Bastide M."/>
            <person name="Spiegel L."/>
            <person name="Nascimento L."/>
            <person name="Zutavern T."/>
            <person name="O'Shaughnessy A."/>
            <person name="Dike S."/>
            <person name="Dedhia N."/>
            <person name="Preston R."/>
            <person name="Balija V."/>
            <person name="McCombie W.R."/>
            <person name="Chow T."/>
            <person name="Chen H."/>
            <person name="Chung M."/>
            <person name="Chen C."/>
            <person name="Shaw J."/>
            <person name="Wu H."/>
            <person name="Hsiao K."/>
            <person name="Chao Y."/>
            <person name="Chu M."/>
            <person name="Cheng C."/>
            <person name="Hour A."/>
            <person name="Lee P."/>
            <person name="Lin S."/>
            <person name="Lin Y."/>
            <person name="Liou J."/>
            <person name="Liu S."/>
            <person name="Hsing Y."/>
            <person name="Raghuvanshi S."/>
            <person name="Mohanty A."/>
            <person name="Bharti A.K."/>
            <person name="Gaur A."/>
            <person name="Gupta V."/>
            <person name="Kumar D."/>
            <person name="Ravi V."/>
            <person name="Vij S."/>
            <person name="Kapur A."/>
            <person name="Khurana P."/>
            <person name="Khurana P."/>
            <person name="Khurana J.P."/>
            <person name="Tyagi A.K."/>
            <person name="Gaikwad K."/>
            <person name="Singh A."/>
            <person name="Dalal V."/>
            <person name="Srivastava S."/>
            <person name="Dixit A."/>
            <person name="Pal A.K."/>
            <person name="Ghazi I.A."/>
            <person name="Yadav M."/>
            <person name="Pandit A."/>
            <person name="Bhargava A."/>
            <person name="Sureshbabu K."/>
            <person name="Batra K."/>
            <person name="Sharma T.R."/>
            <person name="Mohapatra T."/>
            <person name="Singh N.K."/>
            <person name="Messing J."/>
            <person name="Nelson A.B."/>
            <person name="Fuks G."/>
            <person name="Kavchok S."/>
            <person name="Keizer G."/>
            <person name="Linton E."/>
            <person name="Llaca V."/>
            <person name="Song R."/>
            <person name="Tanyolac B."/>
            <person name="Young S."/>
            <person name="Ho-Il K."/>
            <person name="Hahn J.H."/>
            <person name="Sangsakoo G."/>
            <person name="Vanavichit A."/>
            <person name="de Mattos Luiz.A.T."/>
            <person name="Zimmer P.D."/>
            <person name="Malone G."/>
            <person name="Dellagostin O."/>
            <person name="de Oliveira A.C."/>
            <person name="Bevan M."/>
            <person name="Bancroft I."/>
            <person name="Minx P."/>
            <person name="Cordum H."/>
            <person name="Wilson R."/>
            <person name="Cheng Z."/>
            <person name="Jin W."/>
            <person name="Jiang J."/>
            <person name="Leong S.A."/>
            <person name="Iwama H."/>
            <person name="Gojobori T."/>
            <person name="Itoh T."/>
            <person name="Niimura Y."/>
            <person name="Fujii Y."/>
            <person name="Habara T."/>
            <person name="Sakai H."/>
            <person name="Sato Y."/>
            <person name="Wilson G."/>
            <person name="Kumar K."/>
            <person name="McCouch S."/>
            <person name="Juretic N."/>
            <person name="Hoen D."/>
            <person name="Wright S."/>
            <person name="Bruskiewich R."/>
            <person name="Bureau T."/>
            <person name="Miyao A."/>
            <person name="Hirochika H."/>
            <person name="Nishikawa T."/>
            <person name="Kadowaki K."/>
            <person name="Sugiura M."/>
            <person name="Burr B."/>
            <person name="Sasaki T."/>
        </authorList>
    </citation>
    <scope>NUCLEOTIDE SEQUENCE [LARGE SCALE GENOMIC DNA]</scope>
    <source>
        <strain evidence="2">cv. Nipponbare</strain>
    </source>
</reference>
<dbReference type="EMBL" id="AP008210">
    <property type="protein sequence ID" value="BAF15861.2"/>
    <property type="molecule type" value="Genomic_DNA"/>
</dbReference>
<dbReference type="PANTHER" id="PTHR36766:SF40">
    <property type="entry name" value="DISEASE RESISTANCE PROTEIN RGA3"/>
    <property type="match status" value="1"/>
</dbReference>
<dbReference type="Proteomes" id="UP000000763">
    <property type="component" value="Chromosome 4"/>
</dbReference>
<accession>Q0J9X6</accession>
<evidence type="ECO:0000313" key="2">
    <source>
        <dbReference type="Proteomes" id="UP000000763"/>
    </source>
</evidence>